<protein>
    <submittedName>
        <fullName evidence="1">DUF3037 domain-containing protein</fullName>
    </submittedName>
</protein>
<dbReference type="InterPro" id="IPR021398">
    <property type="entry name" value="DUF3037"/>
</dbReference>
<comment type="caution">
    <text evidence="1">The sequence shown here is derived from an EMBL/GenBank/DDBJ whole genome shotgun (WGS) entry which is preliminary data.</text>
</comment>
<name>A0ABT6JLK2_9GAMM</name>
<dbReference type="EMBL" id="JARXRN010000028">
    <property type="protein sequence ID" value="MDH5831565.1"/>
    <property type="molecule type" value="Genomic_DNA"/>
</dbReference>
<gene>
    <name evidence="1" type="ORF">QFW80_13665</name>
</gene>
<proteinExistence type="predicted"/>
<evidence type="ECO:0000313" key="2">
    <source>
        <dbReference type="Proteomes" id="UP001156831"/>
    </source>
</evidence>
<dbReference type="RefSeq" id="WP_280602527.1">
    <property type="nucleotide sequence ID" value="NZ_JARXRN010000028.1"/>
</dbReference>
<sequence>MHAPEFYDYAVLRLVPRVERGEFINVGILLSCAARKHLDVRIELDEARALALDPTLDLVLVRRLLGAVEAVCRGGADAGPIGLLPPRARFHWLTAQRSAILQTSPVHGGKCADLDATMQHLLRRMVRVPGRD</sequence>
<organism evidence="1 2">
    <name type="scientific">Luteimonas rhizosphaericola</name>
    <dbReference type="NCBI Taxonomy" id="3042024"/>
    <lineage>
        <taxon>Bacteria</taxon>
        <taxon>Pseudomonadati</taxon>
        <taxon>Pseudomonadota</taxon>
        <taxon>Gammaproteobacteria</taxon>
        <taxon>Lysobacterales</taxon>
        <taxon>Lysobacteraceae</taxon>
        <taxon>Luteimonas</taxon>
    </lineage>
</organism>
<dbReference type="Pfam" id="PF11236">
    <property type="entry name" value="DUF3037"/>
    <property type="match status" value="1"/>
</dbReference>
<reference evidence="1 2" key="1">
    <citation type="submission" date="2023-04" db="EMBL/GenBank/DDBJ databases">
        <title>Luteimonas sp. M1R5S18.</title>
        <authorList>
            <person name="Sun J.-Q."/>
        </authorList>
    </citation>
    <scope>NUCLEOTIDE SEQUENCE [LARGE SCALE GENOMIC DNA]</scope>
    <source>
        <strain evidence="1 2">M1R5S18</strain>
    </source>
</reference>
<keyword evidence="2" id="KW-1185">Reference proteome</keyword>
<accession>A0ABT6JLK2</accession>
<evidence type="ECO:0000313" key="1">
    <source>
        <dbReference type="EMBL" id="MDH5831565.1"/>
    </source>
</evidence>
<dbReference type="Proteomes" id="UP001156831">
    <property type="component" value="Unassembled WGS sequence"/>
</dbReference>